<dbReference type="GO" id="GO:2000641">
    <property type="term" value="P:regulation of early endosome to late endosome transport"/>
    <property type="evidence" value="ECO:0007669"/>
    <property type="project" value="InterPro"/>
</dbReference>
<dbReference type="InterPro" id="IPR044978">
    <property type="entry name" value="GRV2/DNAJC13"/>
</dbReference>
<accession>A0A183B7Q9</accession>
<organism evidence="4">
    <name type="scientific">Echinostoma caproni</name>
    <dbReference type="NCBI Taxonomy" id="27848"/>
    <lineage>
        <taxon>Eukaryota</taxon>
        <taxon>Metazoa</taxon>
        <taxon>Spiralia</taxon>
        <taxon>Lophotrochozoa</taxon>
        <taxon>Platyhelminthes</taxon>
        <taxon>Trematoda</taxon>
        <taxon>Digenea</taxon>
        <taxon>Plagiorchiida</taxon>
        <taxon>Echinostomata</taxon>
        <taxon>Echinostomatoidea</taxon>
        <taxon>Echinostomatidae</taxon>
        <taxon>Echinostoma</taxon>
    </lineage>
</organism>
<dbReference type="AlphaFoldDB" id="A0A183B7Q9"/>
<reference evidence="2 3" key="2">
    <citation type="submission" date="2018-11" db="EMBL/GenBank/DDBJ databases">
        <authorList>
            <consortium name="Pathogen Informatics"/>
        </authorList>
    </citation>
    <scope>NUCLEOTIDE SEQUENCE [LARGE SCALE GENOMIC DNA]</scope>
    <source>
        <strain evidence="2 3">Egypt</strain>
    </source>
</reference>
<reference evidence="4" key="1">
    <citation type="submission" date="2016-06" db="UniProtKB">
        <authorList>
            <consortium name="WormBaseParasite"/>
        </authorList>
    </citation>
    <scope>IDENTIFICATION</scope>
</reference>
<gene>
    <name evidence="2" type="ORF">ECPE_LOCUS15244</name>
</gene>
<feature type="domain" description="DnaJ homologue subfamily C GRV2/DNAJC13 N-terminal" evidence="1">
    <location>
        <begin position="2"/>
        <end position="135"/>
    </location>
</feature>
<evidence type="ECO:0000259" key="1">
    <source>
        <dbReference type="Pfam" id="PF19432"/>
    </source>
</evidence>
<name>A0A183B7Q9_9TREM</name>
<dbReference type="GO" id="GO:0007032">
    <property type="term" value="P:endosome organization"/>
    <property type="evidence" value="ECO:0007669"/>
    <property type="project" value="InterPro"/>
</dbReference>
<proteinExistence type="predicted"/>
<evidence type="ECO:0000313" key="3">
    <source>
        <dbReference type="Proteomes" id="UP000272942"/>
    </source>
</evidence>
<dbReference type="PANTHER" id="PTHR36983:SF2">
    <property type="entry name" value="DNAJ HOMOLOG SUBFAMILY C MEMBER 13"/>
    <property type="match status" value="1"/>
</dbReference>
<dbReference type="GO" id="GO:0010008">
    <property type="term" value="C:endosome membrane"/>
    <property type="evidence" value="ECO:0007669"/>
    <property type="project" value="TreeGrafter"/>
</dbReference>
<dbReference type="GO" id="GO:0006898">
    <property type="term" value="P:receptor-mediated endocytosis"/>
    <property type="evidence" value="ECO:0007669"/>
    <property type="project" value="TreeGrafter"/>
</dbReference>
<dbReference type="WBParaSite" id="ECPE_0001528401-mRNA-1">
    <property type="protein sequence ID" value="ECPE_0001528401-mRNA-1"/>
    <property type="gene ID" value="ECPE_0001528401"/>
</dbReference>
<keyword evidence="3" id="KW-1185">Reference proteome</keyword>
<evidence type="ECO:0000313" key="4">
    <source>
        <dbReference type="WBParaSite" id="ECPE_0001528401-mRNA-1"/>
    </source>
</evidence>
<dbReference type="PANTHER" id="PTHR36983">
    <property type="entry name" value="DNAJ HOMOLOG SUBFAMILY C MEMBER 13"/>
    <property type="match status" value="1"/>
</dbReference>
<protein>
    <submittedName>
        <fullName evidence="4">RME-8_N domain-containing protein</fullName>
    </submittedName>
</protein>
<sequence>MGITTYNKDTLRVTNQWPYAEVYSVRPDPNVKSSQPQLQRLALIVVDNNRKRHELTFASEYRAEVLTDLLRFRDRFGERLKPSSRIAANKLGWSERVSSVLLSPTPISIDKIDSITGTVLKSYLYRDMECIDRVSLFDPHLTAFILSVTFTSCISDLLSLFYCHF</sequence>
<evidence type="ECO:0000313" key="2">
    <source>
        <dbReference type="EMBL" id="VDP92516.1"/>
    </source>
</evidence>
<dbReference type="OrthoDB" id="69656at2759"/>
<dbReference type="Pfam" id="PF19432">
    <property type="entry name" value="RME-8_N"/>
    <property type="match status" value="1"/>
</dbReference>
<dbReference type="InterPro" id="IPR045802">
    <property type="entry name" value="GRV2/DNAJC13_N"/>
</dbReference>
<dbReference type="Proteomes" id="UP000272942">
    <property type="component" value="Unassembled WGS sequence"/>
</dbReference>
<dbReference type="EMBL" id="UZAN01059943">
    <property type="protein sequence ID" value="VDP92516.1"/>
    <property type="molecule type" value="Genomic_DNA"/>
</dbReference>